<protein>
    <recommendedName>
        <fullName evidence="3">DUF3039 domain-containing protein</fullName>
    </recommendedName>
</protein>
<organism evidence="1 2">
    <name type="scientific">Nonomuraea rosea</name>
    <dbReference type="NCBI Taxonomy" id="638574"/>
    <lineage>
        <taxon>Bacteria</taxon>
        <taxon>Bacillati</taxon>
        <taxon>Actinomycetota</taxon>
        <taxon>Actinomycetes</taxon>
        <taxon>Streptosporangiales</taxon>
        <taxon>Streptosporangiaceae</taxon>
        <taxon>Nonomuraea</taxon>
    </lineage>
</organism>
<reference evidence="2" key="1">
    <citation type="journal article" date="2019" name="Int. J. Syst. Evol. Microbiol.">
        <title>The Global Catalogue of Microorganisms (GCM) 10K type strain sequencing project: providing services to taxonomists for standard genome sequencing and annotation.</title>
        <authorList>
            <consortium name="The Broad Institute Genomics Platform"/>
            <consortium name="The Broad Institute Genome Sequencing Center for Infectious Disease"/>
            <person name="Wu L."/>
            <person name="Ma J."/>
        </authorList>
    </citation>
    <scope>NUCLEOTIDE SEQUENCE [LARGE SCALE GENOMIC DNA]</scope>
    <source>
        <strain evidence="2">JCM 17326</strain>
    </source>
</reference>
<comment type="caution">
    <text evidence="1">The sequence shown here is derived from an EMBL/GenBank/DDBJ whole genome shotgun (WGS) entry which is preliminary data.</text>
</comment>
<proteinExistence type="predicted"/>
<gene>
    <name evidence="1" type="ORF">GCM10022419_045300</name>
</gene>
<sequence length="78" mass="8636">MSRYRVQVTEVYADGADQPWSVARQVTDAVGAACHHPIEVHANGTRRQIACGERLPADQQCDACRTHVHVVKVRRVTG</sequence>
<dbReference type="EMBL" id="BAABDQ010000009">
    <property type="protein sequence ID" value="GAA3559641.1"/>
    <property type="molecule type" value="Genomic_DNA"/>
</dbReference>
<name>A0ABP6X379_9ACTN</name>
<evidence type="ECO:0008006" key="3">
    <source>
        <dbReference type="Google" id="ProtNLM"/>
    </source>
</evidence>
<keyword evidence="2" id="KW-1185">Reference proteome</keyword>
<evidence type="ECO:0000313" key="1">
    <source>
        <dbReference type="EMBL" id="GAA3559641.1"/>
    </source>
</evidence>
<accession>A0ABP6X379</accession>
<dbReference type="RefSeq" id="WP_345564517.1">
    <property type="nucleotide sequence ID" value="NZ_BAABDQ010000009.1"/>
</dbReference>
<evidence type="ECO:0000313" key="2">
    <source>
        <dbReference type="Proteomes" id="UP001500630"/>
    </source>
</evidence>
<dbReference type="Proteomes" id="UP001500630">
    <property type="component" value="Unassembled WGS sequence"/>
</dbReference>